<feature type="compositionally biased region" description="Pro residues" evidence="1">
    <location>
        <begin position="15"/>
        <end position="25"/>
    </location>
</feature>
<feature type="compositionally biased region" description="Polar residues" evidence="1">
    <location>
        <begin position="239"/>
        <end position="251"/>
    </location>
</feature>
<dbReference type="GeneID" id="39575265"/>
<dbReference type="PANTHER" id="PTHR38788:SF3">
    <property type="entry name" value="CLR5 DOMAIN-CONTAINING PROTEIN"/>
    <property type="match status" value="1"/>
</dbReference>
<feature type="compositionally biased region" description="Acidic residues" evidence="1">
    <location>
        <begin position="714"/>
        <end position="724"/>
    </location>
</feature>
<dbReference type="Pfam" id="PF14420">
    <property type="entry name" value="Clr5"/>
    <property type="match status" value="1"/>
</dbReference>
<organism evidence="3 4">
    <name type="scientific">Sodiomyces alkalinus (strain CBS 110278 / VKM F-3762 / F11)</name>
    <name type="common">Alkaliphilic filamentous fungus</name>
    <dbReference type="NCBI Taxonomy" id="1314773"/>
    <lineage>
        <taxon>Eukaryota</taxon>
        <taxon>Fungi</taxon>
        <taxon>Dikarya</taxon>
        <taxon>Ascomycota</taxon>
        <taxon>Pezizomycotina</taxon>
        <taxon>Sordariomycetes</taxon>
        <taxon>Hypocreomycetidae</taxon>
        <taxon>Glomerellales</taxon>
        <taxon>Plectosphaerellaceae</taxon>
        <taxon>Sodiomyces</taxon>
    </lineage>
</organism>
<evidence type="ECO:0000313" key="4">
    <source>
        <dbReference type="Proteomes" id="UP000272025"/>
    </source>
</evidence>
<feature type="region of interest" description="Disordered" evidence="1">
    <location>
        <begin position="1"/>
        <end position="34"/>
    </location>
</feature>
<dbReference type="InterPro" id="IPR025676">
    <property type="entry name" value="Clr5_dom"/>
</dbReference>
<feature type="compositionally biased region" description="Low complexity" evidence="1">
    <location>
        <begin position="206"/>
        <end position="221"/>
    </location>
</feature>
<dbReference type="EMBL" id="ML119053">
    <property type="protein sequence ID" value="ROT39895.1"/>
    <property type="molecule type" value="Genomic_DNA"/>
</dbReference>
<keyword evidence="4" id="KW-1185">Reference proteome</keyword>
<protein>
    <recommendedName>
        <fullName evidence="2">Clr5 domain-containing protein</fullName>
    </recommendedName>
</protein>
<dbReference type="OrthoDB" id="194358at2759"/>
<evidence type="ECO:0000259" key="2">
    <source>
        <dbReference type="Pfam" id="PF14420"/>
    </source>
</evidence>
<dbReference type="AlphaFoldDB" id="A0A3N2PZW1"/>
<feature type="domain" description="Clr5" evidence="2">
    <location>
        <begin position="277"/>
        <end position="328"/>
    </location>
</feature>
<feature type="region of interest" description="Disordered" evidence="1">
    <location>
        <begin position="202"/>
        <end position="273"/>
    </location>
</feature>
<dbReference type="Proteomes" id="UP000272025">
    <property type="component" value="Unassembled WGS sequence"/>
</dbReference>
<dbReference type="PANTHER" id="PTHR38788">
    <property type="entry name" value="CLR5 DOMAIN-CONTAINING PROTEIN"/>
    <property type="match status" value="1"/>
</dbReference>
<accession>A0A3N2PZW1</accession>
<feature type="region of interest" description="Disordered" evidence="1">
    <location>
        <begin position="711"/>
        <end position="730"/>
    </location>
</feature>
<evidence type="ECO:0000313" key="3">
    <source>
        <dbReference type="EMBL" id="ROT39895.1"/>
    </source>
</evidence>
<reference evidence="3 4" key="1">
    <citation type="journal article" date="2018" name="Mol. Ecol.">
        <title>The obligate alkalophilic soda-lake fungus Sodiomyces alkalinus has shifted to a protein diet.</title>
        <authorList>
            <person name="Grum-Grzhimaylo A.A."/>
            <person name="Falkoski D.L."/>
            <person name="van den Heuvel J."/>
            <person name="Valero-Jimenez C.A."/>
            <person name="Min B."/>
            <person name="Choi I.G."/>
            <person name="Lipzen A."/>
            <person name="Daum C.G."/>
            <person name="Aanen D.K."/>
            <person name="Tsang A."/>
            <person name="Henrissat B."/>
            <person name="Bilanenko E.N."/>
            <person name="de Vries R.P."/>
            <person name="van Kan J.A.L."/>
            <person name="Grigoriev I.V."/>
            <person name="Debets A.J.M."/>
        </authorList>
    </citation>
    <scope>NUCLEOTIDE SEQUENCE [LARGE SCALE GENOMIC DNA]</scope>
    <source>
        <strain evidence="3 4">F11</strain>
    </source>
</reference>
<sequence>MFNSAAGSVNGPPALLLPPPPPPPPDCDHDIHGHDISAHTTHHAFHANSPYLASSGPSFYPAAAQHQGYSGSLSWGPSTLAANSSPEALLYERRQPASFMTAVSPFHSNASALPFQVSGETHDSLTCRPLWPVDVDQIASTSVGAPPPPKYITSPPGPMQVRMGNGLISASPNSMDHHWTHDTVSPHTPSFLPDEEYVKLERGAESTSFSGPTTFPSRSSPASHSLVGATQPVDIPSAHSRQSISSPTGLGSDTKPRHLSKSRTESRQPRQKYLPGDKWETYKCVIRQLYLDEGKPLKEVMEIMKECHGFEASAKMYKTRFSQWGFAKNNTVDEIKKLLAMKFERDARGKVTEFIRNGKPVNLRTYLKRKGVTEYDLLDLASPAELPPHVRCRTPTPPPGLTYLRPPDQLHAQELLVGNMKRAFLHLRQREIEAAKPRGWASTLTWGAGSSDMIFEAGRLFASGENGPAGDVLLRAFQDLELDLRQLSSQGLRELVLAMAHRNLDLVLAVSQYVAAYTTTRYETMHPLRLAFNCLYEVQQKHGASALTDLVWGSVPALAGEMEEIYGRQSPYVTRFWMDLAMLHGYVNTNKLERLYAELQPLERGLVDEHGTAGCETLAFRFTQSYLLYLTSPEKAVDQTMAFNAWRVLKRSKLANRVKGRPNVYCFHSTLRLEPWMKRCKEKYAMLTKMVQRTLGVEIILYFEGEPHVREHADDDEEDGDDGPEYPGPP</sequence>
<dbReference type="RefSeq" id="XP_028467701.1">
    <property type="nucleotide sequence ID" value="XM_028606787.1"/>
</dbReference>
<evidence type="ECO:0000256" key="1">
    <source>
        <dbReference type="SAM" id="MobiDB-lite"/>
    </source>
</evidence>
<gene>
    <name evidence="3" type="ORF">SODALDRAFT_140885</name>
</gene>
<name>A0A3N2PZW1_SODAK</name>
<proteinExistence type="predicted"/>
<dbReference type="STRING" id="1314773.A0A3N2PZW1"/>